<dbReference type="CDD" id="cd06261">
    <property type="entry name" value="TM_PBP2"/>
    <property type="match status" value="1"/>
</dbReference>
<feature type="transmembrane region" description="Helical" evidence="8">
    <location>
        <begin position="181"/>
        <end position="197"/>
    </location>
</feature>
<dbReference type="InterPro" id="IPR035906">
    <property type="entry name" value="MetI-like_sf"/>
</dbReference>
<dbReference type="EMBL" id="CP138203">
    <property type="protein sequence ID" value="WPC72781.1"/>
    <property type="molecule type" value="Genomic_DNA"/>
</dbReference>
<evidence type="ECO:0000259" key="9">
    <source>
        <dbReference type="PROSITE" id="PS50928"/>
    </source>
</evidence>
<dbReference type="InterPro" id="IPR045621">
    <property type="entry name" value="BPD_transp_1_N"/>
</dbReference>
<evidence type="ECO:0000256" key="3">
    <source>
        <dbReference type="ARBA" id="ARBA00022475"/>
    </source>
</evidence>
<keyword evidence="2 8" id="KW-0813">Transport</keyword>
<keyword evidence="5 8" id="KW-1133">Transmembrane helix</keyword>
<evidence type="ECO:0000256" key="7">
    <source>
        <dbReference type="ARBA" id="ARBA00024202"/>
    </source>
</evidence>
<evidence type="ECO:0000256" key="5">
    <source>
        <dbReference type="ARBA" id="ARBA00022989"/>
    </source>
</evidence>
<proteinExistence type="inferred from homology"/>
<dbReference type="PROSITE" id="PS50928">
    <property type="entry name" value="ABC_TM1"/>
    <property type="match status" value="1"/>
</dbReference>
<dbReference type="Gene3D" id="1.10.3720.10">
    <property type="entry name" value="MetI-like"/>
    <property type="match status" value="1"/>
</dbReference>
<dbReference type="RefSeq" id="WP_261892509.1">
    <property type="nucleotide sequence ID" value="NZ_AP024895.1"/>
</dbReference>
<evidence type="ECO:0000313" key="11">
    <source>
        <dbReference type="Proteomes" id="UP001304071"/>
    </source>
</evidence>
<dbReference type="PANTHER" id="PTHR43163:SF6">
    <property type="entry name" value="DIPEPTIDE TRANSPORT SYSTEM PERMEASE PROTEIN DPPB-RELATED"/>
    <property type="match status" value="1"/>
</dbReference>
<accession>A0ABZ0QB55</accession>
<organism evidence="10 11">
    <name type="scientific">Vibrio porteresiae DSM 19223</name>
    <dbReference type="NCBI Taxonomy" id="1123496"/>
    <lineage>
        <taxon>Bacteria</taxon>
        <taxon>Pseudomonadati</taxon>
        <taxon>Pseudomonadota</taxon>
        <taxon>Gammaproteobacteria</taxon>
        <taxon>Vibrionales</taxon>
        <taxon>Vibrionaceae</taxon>
        <taxon>Vibrio</taxon>
    </lineage>
</organism>
<reference evidence="10 11" key="1">
    <citation type="submission" date="2023-11" db="EMBL/GenBank/DDBJ databases">
        <title>Plant-associative lifestyle of Vibrio porteresiae and its evolutionary dynamics.</title>
        <authorList>
            <person name="Rameshkumar N."/>
            <person name="Kirti K."/>
        </authorList>
    </citation>
    <scope>NUCLEOTIDE SEQUENCE [LARGE SCALE GENOMIC DNA]</scope>
    <source>
        <strain evidence="10 11">MSSRF30</strain>
    </source>
</reference>
<evidence type="ECO:0000256" key="6">
    <source>
        <dbReference type="ARBA" id="ARBA00023136"/>
    </source>
</evidence>
<dbReference type="Proteomes" id="UP001304071">
    <property type="component" value="Chromosome 1"/>
</dbReference>
<comment type="similarity">
    <text evidence="7">Belongs to the binding-protein-dependent transport system permease family. OppBC subfamily.</text>
</comment>
<evidence type="ECO:0000256" key="2">
    <source>
        <dbReference type="ARBA" id="ARBA00022448"/>
    </source>
</evidence>
<dbReference type="SUPFAM" id="SSF161098">
    <property type="entry name" value="MetI-like"/>
    <property type="match status" value="1"/>
</dbReference>
<dbReference type="InterPro" id="IPR000515">
    <property type="entry name" value="MetI-like"/>
</dbReference>
<evidence type="ECO:0000313" key="10">
    <source>
        <dbReference type="EMBL" id="WPC72781.1"/>
    </source>
</evidence>
<evidence type="ECO:0000256" key="4">
    <source>
        <dbReference type="ARBA" id="ARBA00022692"/>
    </source>
</evidence>
<feature type="transmembrane region" description="Helical" evidence="8">
    <location>
        <begin position="285"/>
        <end position="307"/>
    </location>
</feature>
<protein>
    <submittedName>
        <fullName evidence="10">ABC transporter permease</fullName>
    </submittedName>
</protein>
<keyword evidence="4 8" id="KW-0812">Transmembrane</keyword>
<name>A0ABZ0QB55_9VIBR</name>
<gene>
    <name evidence="10" type="ORF">R8Z52_11655</name>
</gene>
<keyword evidence="3" id="KW-1003">Cell membrane</keyword>
<feature type="transmembrane region" description="Helical" evidence="8">
    <location>
        <begin position="101"/>
        <end position="122"/>
    </location>
</feature>
<feature type="domain" description="ABC transmembrane type-1" evidence="9">
    <location>
        <begin position="95"/>
        <end position="304"/>
    </location>
</feature>
<keyword evidence="11" id="KW-1185">Reference proteome</keyword>
<feature type="transmembrane region" description="Helical" evidence="8">
    <location>
        <begin position="231"/>
        <end position="248"/>
    </location>
</feature>
<evidence type="ECO:0000256" key="8">
    <source>
        <dbReference type="RuleBase" id="RU363032"/>
    </source>
</evidence>
<dbReference type="PANTHER" id="PTHR43163">
    <property type="entry name" value="DIPEPTIDE TRANSPORT SYSTEM PERMEASE PROTEIN DPPB-RELATED"/>
    <property type="match status" value="1"/>
</dbReference>
<comment type="subcellular location">
    <subcellularLocation>
        <location evidence="1 8">Cell membrane</location>
        <topology evidence="1 8">Multi-pass membrane protein</topology>
    </subcellularLocation>
</comment>
<feature type="transmembrane region" description="Helical" evidence="8">
    <location>
        <begin position="134"/>
        <end position="161"/>
    </location>
</feature>
<keyword evidence="6 8" id="KW-0472">Membrane</keyword>
<dbReference type="Pfam" id="PF19300">
    <property type="entry name" value="BPD_transp_1_N"/>
    <property type="match status" value="1"/>
</dbReference>
<evidence type="ECO:0000256" key="1">
    <source>
        <dbReference type="ARBA" id="ARBA00004651"/>
    </source>
</evidence>
<dbReference type="Pfam" id="PF00528">
    <property type="entry name" value="BPD_transp_1"/>
    <property type="match status" value="1"/>
</dbReference>
<sequence length="317" mass="35075">MLSFIFKRLYTAIPTLFLISLFIFGLQKLIPGDPALVLAGEDRSPEALAYIREAYHLNEPFINQYFYWISEALTGNLGTSMKTSQPVVDLLLAKLPVTIELSLLAMAFALIISIPMSVIAAVKRNSKWDFSASIFALAGQSIPNFWLGFMMILLISVRWGWLPASGYVSPLESIAQNIETMIMPAFVLGTGLAATLFRHSRGAMLEVLSADYIRTARAKGVKRKAIYLKHALRNALIPVVTLATIQFGELLGGAVLTEQVFTIPGIGKLIVDSVYNRDFPVVQGVVMFSALMFILSNIVADVAYYLLDPKLRIREVH</sequence>
<feature type="transmembrane region" description="Helical" evidence="8">
    <location>
        <begin position="9"/>
        <end position="30"/>
    </location>
</feature>